<dbReference type="PROSITE" id="PS50887">
    <property type="entry name" value="GGDEF"/>
    <property type="match status" value="1"/>
</dbReference>
<dbReference type="PANTHER" id="PTHR46663">
    <property type="entry name" value="DIGUANYLATE CYCLASE DGCT-RELATED"/>
    <property type="match status" value="1"/>
</dbReference>
<evidence type="ECO:0000259" key="2">
    <source>
        <dbReference type="PROSITE" id="PS50887"/>
    </source>
</evidence>
<gene>
    <name evidence="3" type="ORF">H9L14_14755</name>
</gene>
<evidence type="ECO:0000313" key="4">
    <source>
        <dbReference type="Proteomes" id="UP000516105"/>
    </source>
</evidence>
<feature type="domain" description="GGDEF" evidence="2">
    <location>
        <begin position="96"/>
        <end position="227"/>
    </location>
</feature>
<dbReference type="InterPro" id="IPR029787">
    <property type="entry name" value="Nucleotide_cyclase"/>
</dbReference>
<dbReference type="Pfam" id="PF00990">
    <property type="entry name" value="GGDEF"/>
    <property type="match status" value="1"/>
</dbReference>
<dbReference type="CDD" id="cd01949">
    <property type="entry name" value="GGDEF"/>
    <property type="match status" value="1"/>
</dbReference>
<organism evidence="3 4">
    <name type="scientific">Sphingomonas sediminicola</name>
    <dbReference type="NCBI Taxonomy" id="386874"/>
    <lineage>
        <taxon>Bacteria</taxon>
        <taxon>Pseudomonadati</taxon>
        <taxon>Pseudomonadota</taxon>
        <taxon>Alphaproteobacteria</taxon>
        <taxon>Sphingomonadales</taxon>
        <taxon>Sphingomonadaceae</taxon>
        <taxon>Sphingomonas</taxon>
    </lineage>
</organism>
<dbReference type="InterPro" id="IPR052163">
    <property type="entry name" value="DGC-Regulatory_Protein"/>
</dbReference>
<dbReference type="InterPro" id="IPR000160">
    <property type="entry name" value="GGDEF_dom"/>
</dbReference>
<dbReference type="RefSeq" id="WP_187708699.1">
    <property type="nucleotide sequence ID" value="NZ_CP060782.1"/>
</dbReference>
<keyword evidence="1" id="KW-1133">Transmembrane helix</keyword>
<reference evidence="3 4" key="1">
    <citation type="submission" date="2020-08" db="EMBL/GenBank/DDBJ databases">
        <title>Genome sequence of Sphingomonas sediminicola KACC 15039T.</title>
        <authorList>
            <person name="Hyun D.-W."/>
            <person name="Bae J.-W."/>
        </authorList>
    </citation>
    <scope>NUCLEOTIDE SEQUENCE [LARGE SCALE GENOMIC DNA]</scope>
    <source>
        <strain evidence="3 4">KACC 15039</strain>
    </source>
</reference>
<dbReference type="SUPFAM" id="SSF55073">
    <property type="entry name" value="Nucleotide cyclase"/>
    <property type="match status" value="1"/>
</dbReference>
<dbReference type="SMART" id="SM00267">
    <property type="entry name" value="GGDEF"/>
    <property type="match status" value="1"/>
</dbReference>
<evidence type="ECO:0000256" key="1">
    <source>
        <dbReference type="SAM" id="Phobius"/>
    </source>
</evidence>
<proteinExistence type="predicted"/>
<feature type="transmembrane region" description="Helical" evidence="1">
    <location>
        <begin position="31"/>
        <end position="54"/>
    </location>
</feature>
<dbReference type="Proteomes" id="UP000516105">
    <property type="component" value="Chromosome"/>
</dbReference>
<keyword evidence="1" id="KW-0812">Transmembrane</keyword>
<keyword evidence="1" id="KW-0472">Membrane</keyword>
<dbReference type="EMBL" id="CP060782">
    <property type="protein sequence ID" value="QNP45746.1"/>
    <property type="molecule type" value="Genomic_DNA"/>
</dbReference>
<sequence length="227" mass="24655">MSSLVIGAEFDLVAASGPSDNRTQRLELEELLTLSGIFSLLLAALACFGGRFALSERRTRSTVERVAYLDPLTSLPNRRLFDERLSEALADRRAGIACAVLLIDLDHFKKVNDTLGHAAGDALLGEVGRRIRSVAPAINDCARLGGDEFALILRGNDAHEFTARGIALQLWEQIGRVVEFRGEVLKPSASIGIAFATDGSTRSSELLEAADQDMYRNKRSARSRIAA</sequence>
<name>A0ABX6T7A8_9SPHN</name>
<dbReference type="Gene3D" id="3.30.70.270">
    <property type="match status" value="1"/>
</dbReference>
<protein>
    <submittedName>
        <fullName evidence="3">GGDEF domain-containing protein</fullName>
    </submittedName>
</protein>
<keyword evidence="4" id="KW-1185">Reference proteome</keyword>
<evidence type="ECO:0000313" key="3">
    <source>
        <dbReference type="EMBL" id="QNP45746.1"/>
    </source>
</evidence>
<dbReference type="InterPro" id="IPR043128">
    <property type="entry name" value="Rev_trsase/Diguanyl_cyclase"/>
</dbReference>
<dbReference type="NCBIfam" id="TIGR00254">
    <property type="entry name" value="GGDEF"/>
    <property type="match status" value="1"/>
</dbReference>
<dbReference type="PANTHER" id="PTHR46663:SF4">
    <property type="entry name" value="DIGUANYLATE CYCLASE DGCT-RELATED"/>
    <property type="match status" value="1"/>
</dbReference>
<accession>A0ABX6T7A8</accession>